<organism evidence="1 2">
    <name type="scientific">Araneus ventricosus</name>
    <name type="common">Orbweaver spider</name>
    <name type="synonym">Epeira ventricosa</name>
    <dbReference type="NCBI Taxonomy" id="182803"/>
    <lineage>
        <taxon>Eukaryota</taxon>
        <taxon>Metazoa</taxon>
        <taxon>Ecdysozoa</taxon>
        <taxon>Arthropoda</taxon>
        <taxon>Chelicerata</taxon>
        <taxon>Arachnida</taxon>
        <taxon>Araneae</taxon>
        <taxon>Araneomorphae</taxon>
        <taxon>Entelegynae</taxon>
        <taxon>Araneoidea</taxon>
        <taxon>Araneidae</taxon>
        <taxon>Araneus</taxon>
    </lineage>
</organism>
<evidence type="ECO:0000313" key="1">
    <source>
        <dbReference type="EMBL" id="GBN99500.1"/>
    </source>
</evidence>
<dbReference type="AlphaFoldDB" id="A0A4Y2THM7"/>
<protein>
    <submittedName>
        <fullName evidence="1">Uncharacterized protein</fullName>
    </submittedName>
</protein>
<proteinExistence type="predicted"/>
<dbReference type="EMBL" id="BGPR01028373">
    <property type="protein sequence ID" value="GBN99500.1"/>
    <property type="molecule type" value="Genomic_DNA"/>
</dbReference>
<name>A0A4Y2THM7_ARAVE</name>
<gene>
    <name evidence="1" type="ORF">AVEN_274181_1</name>
</gene>
<keyword evidence="2" id="KW-1185">Reference proteome</keyword>
<comment type="caution">
    <text evidence="1">The sequence shown here is derived from an EMBL/GenBank/DDBJ whole genome shotgun (WGS) entry which is preliminary data.</text>
</comment>
<accession>A0A4Y2THM7</accession>
<reference evidence="1 2" key="1">
    <citation type="journal article" date="2019" name="Sci. Rep.">
        <title>Orb-weaving spider Araneus ventricosus genome elucidates the spidroin gene catalogue.</title>
        <authorList>
            <person name="Kono N."/>
            <person name="Nakamura H."/>
            <person name="Ohtoshi R."/>
            <person name="Moran D.A.P."/>
            <person name="Shinohara A."/>
            <person name="Yoshida Y."/>
            <person name="Fujiwara M."/>
            <person name="Mori M."/>
            <person name="Tomita M."/>
            <person name="Arakawa K."/>
        </authorList>
    </citation>
    <scope>NUCLEOTIDE SEQUENCE [LARGE SCALE GENOMIC DNA]</scope>
</reference>
<sequence>MISSIFHKLNEPQSFTLLVRFVVLYPSIEHIFNILVSSFDTTLLCEWQGFPWTIFRAVQNPIKLVATLLENFLPLLDCNIDATPSNKNMFTRFYTTSSALFDVRAFRITNFVR</sequence>
<evidence type="ECO:0000313" key="2">
    <source>
        <dbReference type="Proteomes" id="UP000499080"/>
    </source>
</evidence>
<dbReference type="Proteomes" id="UP000499080">
    <property type="component" value="Unassembled WGS sequence"/>
</dbReference>